<evidence type="ECO:0000313" key="4">
    <source>
        <dbReference type="Proteomes" id="UP000248724"/>
    </source>
</evidence>
<reference evidence="2 5" key="3">
    <citation type="submission" date="2020-10" db="EMBL/GenBank/DDBJ databases">
        <title>Ca. Dormibacterota MAGs.</title>
        <authorList>
            <person name="Montgomery K."/>
        </authorList>
    </citation>
    <scope>NUCLEOTIDE SEQUENCE [LARGE SCALE GENOMIC DNA]</scope>
    <source>
        <strain evidence="2">SC8812_S17_18</strain>
    </source>
</reference>
<name>A0A2W5YYL7_9BACT</name>
<proteinExistence type="predicted"/>
<gene>
    <name evidence="3" type="ORF">DLM65_13990</name>
    <name evidence="2" type="ORF">JF886_04715</name>
</gene>
<dbReference type="Proteomes" id="UP000248724">
    <property type="component" value="Unassembled WGS sequence"/>
</dbReference>
<evidence type="ECO:0000313" key="3">
    <source>
        <dbReference type="EMBL" id="PZR78089.1"/>
    </source>
</evidence>
<dbReference type="Proteomes" id="UP000606991">
    <property type="component" value="Unassembled WGS sequence"/>
</dbReference>
<organism evidence="3 4">
    <name type="scientific">Candidatus Aeolococcus gillhamiae</name>
    <dbReference type="NCBI Taxonomy" id="3127015"/>
    <lineage>
        <taxon>Bacteria</taxon>
        <taxon>Bacillati</taxon>
        <taxon>Candidatus Dormiibacterota</taxon>
        <taxon>Candidatus Dormibacteria</taxon>
        <taxon>Candidatus Aeolococcales</taxon>
        <taxon>Candidatus Aeolococcaceae</taxon>
        <taxon>Candidatus Aeolococcus</taxon>
    </lineage>
</organism>
<comment type="caution">
    <text evidence="3">The sequence shown here is derived from an EMBL/GenBank/DDBJ whole genome shotgun (WGS) entry which is preliminary data.</text>
</comment>
<dbReference type="RefSeq" id="WP_337310107.1">
    <property type="nucleotide sequence ID" value="NZ_JAEKNS010000053.1"/>
</dbReference>
<dbReference type="EMBL" id="JAEKNS010000053">
    <property type="protein sequence ID" value="MBJ7594157.1"/>
    <property type="molecule type" value="Genomic_DNA"/>
</dbReference>
<dbReference type="EMBL" id="QHBU01000269">
    <property type="protein sequence ID" value="PZR78089.1"/>
    <property type="molecule type" value="Genomic_DNA"/>
</dbReference>
<evidence type="ECO:0000313" key="2">
    <source>
        <dbReference type="EMBL" id="MBJ7594157.1"/>
    </source>
</evidence>
<sequence length="110" mass="12227">MTEHNPWAALGDDPFSERPARESVRWHGGTLHIGDQVRLAPKRNADALDIVLRGRIATIESIEQDYEDVVYLAVTINDDPGADLGMLRQPGHRFFYTLDDVEAVAAGEGR</sequence>
<accession>A0A2W5YYL7</accession>
<accession>A0A934N9E7</accession>
<protein>
    <submittedName>
        <fullName evidence="3">Uncharacterized protein</fullName>
    </submittedName>
</protein>
<feature type="region of interest" description="Disordered" evidence="1">
    <location>
        <begin position="1"/>
        <end position="21"/>
    </location>
</feature>
<reference evidence="3" key="2">
    <citation type="submission" date="2018-05" db="EMBL/GenBank/DDBJ databases">
        <authorList>
            <person name="Ferrari B."/>
        </authorList>
    </citation>
    <scope>NUCLEOTIDE SEQUENCE</scope>
    <source>
        <strain evidence="3">RRmetagenome_bin12</strain>
    </source>
</reference>
<evidence type="ECO:0000256" key="1">
    <source>
        <dbReference type="SAM" id="MobiDB-lite"/>
    </source>
</evidence>
<reference evidence="3 4" key="1">
    <citation type="journal article" date="2017" name="Nature">
        <title>Atmospheric trace gases support primary production in Antarctic desert surface soil.</title>
        <authorList>
            <person name="Ji M."/>
            <person name="Greening C."/>
            <person name="Vanwonterghem I."/>
            <person name="Carere C.R."/>
            <person name="Bay S.K."/>
            <person name="Steen J.A."/>
            <person name="Montgomery K."/>
            <person name="Lines T."/>
            <person name="Beardall J."/>
            <person name="van Dorst J."/>
            <person name="Snape I."/>
            <person name="Stott M.B."/>
            <person name="Hugenholtz P."/>
            <person name="Ferrari B.C."/>
        </authorList>
    </citation>
    <scope>NUCLEOTIDE SEQUENCE [LARGE SCALE GENOMIC DNA]</scope>
    <source>
        <strain evidence="3">RRmetagenome_bin12</strain>
    </source>
</reference>
<evidence type="ECO:0000313" key="5">
    <source>
        <dbReference type="Proteomes" id="UP000606991"/>
    </source>
</evidence>
<dbReference type="AlphaFoldDB" id="A0A2W5YYL7"/>